<keyword evidence="1 5" id="KW-0808">Transferase</keyword>
<keyword evidence="2" id="KW-0472">Membrane</keyword>
<dbReference type="EMBL" id="JAATJJ010000002">
    <property type="protein sequence ID" value="NJB72640.1"/>
    <property type="molecule type" value="Genomic_DNA"/>
</dbReference>
<evidence type="ECO:0000256" key="2">
    <source>
        <dbReference type="SAM" id="Phobius"/>
    </source>
</evidence>
<keyword evidence="2" id="KW-0812">Transmembrane</keyword>
<dbReference type="GO" id="GO:0016757">
    <property type="term" value="F:glycosyltransferase activity"/>
    <property type="evidence" value="ECO:0007669"/>
    <property type="project" value="UniProtKB-ARBA"/>
</dbReference>
<evidence type="ECO:0000313" key="6">
    <source>
        <dbReference type="Proteomes" id="UP000590442"/>
    </source>
</evidence>
<dbReference type="InterPro" id="IPR028098">
    <property type="entry name" value="Glyco_trans_4-like_N"/>
</dbReference>
<dbReference type="PANTHER" id="PTHR46401">
    <property type="entry name" value="GLYCOSYLTRANSFERASE WBBK-RELATED"/>
    <property type="match status" value="1"/>
</dbReference>
<reference evidence="5 6" key="1">
    <citation type="submission" date="2020-03" db="EMBL/GenBank/DDBJ databases">
        <title>Genomic Encyclopedia of Type Strains, Phase IV (KMG-IV): sequencing the most valuable type-strain genomes for metagenomic binning, comparative biology and taxonomic classification.</title>
        <authorList>
            <person name="Goeker M."/>
        </authorList>
    </citation>
    <scope>NUCLEOTIDE SEQUENCE [LARGE SCALE GENOMIC DNA]</scope>
    <source>
        <strain evidence="5 6">DSM 29762</strain>
    </source>
</reference>
<evidence type="ECO:0000313" key="5">
    <source>
        <dbReference type="EMBL" id="NJB72640.1"/>
    </source>
</evidence>
<protein>
    <submittedName>
        <fullName evidence="5">Glycosyltransferase involved in cell wall biosynthesis</fullName>
    </submittedName>
</protein>
<comment type="caution">
    <text evidence="5">The sequence shown here is derived from an EMBL/GenBank/DDBJ whole genome shotgun (WGS) entry which is preliminary data.</text>
</comment>
<dbReference type="InterPro" id="IPR001296">
    <property type="entry name" value="Glyco_trans_1"/>
</dbReference>
<evidence type="ECO:0000259" key="3">
    <source>
        <dbReference type="Pfam" id="PF00534"/>
    </source>
</evidence>
<proteinExistence type="predicted"/>
<dbReference type="Proteomes" id="UP000590442">
    <property type="component" value="Unassembled WGS sequence"/>
</dbReference>
<evidence type="ECO:0000259" key="4">
    <source>
        <dbReference type="Pfam" id="PF13439"/>
    </source>
</evidence>
<dbReference type="SUPFAM" id="SSF53756">
    <property type="entry name" value="UDP-Glycosyltransferase/glycogen phosphorylase"/>
    <property type="match status" value="1"/>
</dbReference>
<organism evidence="5 6">
    <name type="scientific">Saonia flava</name>
    <dbReference type="NCBI Taxonomy" id="523696"/>
    <lineage>
        <taxon>Bacteria</taxon>
        <taxon>Pseudomonadati</taxon>
        <taxon>Bacteroidota</taxon>
        <taxon>Flavobacteriia</taxon>
        <taxon>Flavobacteriales</taxon>
        <taxon>Flavobacteriaceae</taxon>
        <taxon>Saonia</taxon>
    </lineage>
</organism>
<feature type="domain" description="Glycosyl transferase family 1" evidence="3">
    <location>
        <begin position="187"/>
        <end position="335"/>
    </location>
</feature>
<keyword evidence="2" id="KW-1133">Transmembrane helix</keyword>
<dbReference type="Pfam" id="PF00534">
    <property type="entry name" value="Glycos_transf_1"/>
    <property type="match status" value="1"/>
</dbReference>
<accession>A0A846R0F5</accession>
<gene>
    <name evidence="5" type="ORF">GGR42_003131</name>
</gene>
<name>A0A846R0F5_9FLAO</name>
<dbReference type="GO" id="GO:0009103">
    <property type="term" value="P:lipopolysaccharide biosynthetic process"/>
    <property type="evidence" value="ECO:0007669"/>
    <property type="project" value="TreeGrafter"/>
</dbReference>
<keyword evidence="6" id="KW-1185">Reference proteome</keyword>
<dbReference type="RefSeq" id="WP_167965870.1">
    <property type="nucleotide sequence ID" value="NZ_JAATJJ010000002.1"/>
</dbReference>
<dbReference type="PANTHER" id="PTHR46401:SF2">
    <property type="entry name" value="GLYCOSYLTRANSFERASE WBBK-RELATED"/>
    <property type="match status" value="1"/>
</dbReference>
<evidence type="ECO:0000256" key="1">
    <source>
        <dbReference type="ARBA" id="ARBA00022679"/>
    </source>
</evidence>
<feature type="domain" description="Glycosyltransferase subfamily 4-like N-terminal" evidence="4">
    <location>
        <begin position="72"/>
        <end position="173"/>
    </location>
</feature>
<dbReference type="CDD" id="cd03801">
    <property type="entry name" value="GT4_PimA-like"/>
    <property type="match status" value="1"/>
</dbReference>
<dbReference type="Pfam" id="PF13439">
    <property type="entry name" value="Glyco_transf_4"/>
    <property type="match status" value="1"/>
</dbReference>
<feature type="transmembrane region" description="Helical" evidence="2">
    <location>
        <begin position="91"/>
        <end position="113"/>
    </location>
</feature>
<dbReference type="Gene3D" id="3.40.50.2000">
    <property type="entry name" value="Glycogen Phosphorylase B"/>
    <property type="match status" value="2"/>
</dbReference>
<dbReference type="AlphaFoldDB" id="A0A846R0F5"/>
<sequence>MNVKKISIIEPIGAYGGMDYYDYGLSYGLGQNKLAVLYFTCANIQDRDFKNVILFKSFGDVWSTKGFMRGFIFLKGYFTSFLISKKQKSDIFHFHFFSLGILNLIVLLMASLFKQKKVVTLHDIDPFYGNSIGLIEKLSLRLVNGVIVHNQASKEELLSKGVKLPDLAIIPHGNYLPFVEILPRPERSKTINILFFGQIKEVKGLEVLLNAMKIVVEENKNYRLTIVGRPWKTDGAMYERMILDLDLSDFVERHFRFIKDEEVASFYKNAHVVVLPYKKIYQSGVLLLTLSYGRTVITSNLEPFREIITDNENGFIFESENSKDLASCILKLNYNSIIETTSNSKKLIEKNFNWINIGHKTLNFYSSL</sequence>